<dbReference type="EMBL" id="JBHRXI010000017">
    <property type="protein sequence ID" value="MFC3615475.1"/>
    <property type="molecule type" value="Genomic_DNA"/>
</dbReference>
<dbReference type="PROSITE" id="PS50240">
    <property type="entry name" value="TRYPSIN_DOM"/>
    <property type="match status" value="1"/>
</dbReference>
<dbReference type="InterPro" id="IPR018114">
    <property type="entry name" value="TRYPSIN_HIS"/>
</dbReference>
<evidence type="ECO:0000259" key="3">
    <source>
        <dbReference type="PROSITE" id="PS50240"/>
    </source>
</evidence>
<evidence type="ECO:0000256" key="1">
    <source>
        <dbReference type="ARBA" id="ARBA00022729"/>
    </source>
</evidence>
<sequence length="253" mass="27083">MWRAAATVLWISMAGAAAAQALLTPAWDDICALGSERETGCAAIRDRQTVTASERPWSAIGRVNFASTDIRSHCTGVLIGERLVLTAAHCLWNAPRKRWIPPESLRFVAGYQQGRAAAVSNVRGYRMDPSQGRAGVFDTRVAVDWALLELAEPIGRDVGTLPLATSGEAPFAAGYPALRPHLLSRTDNCATRRTAEGLLRAHCPLMKGDSGAPLLTEGPEGLRVLGILSRVAPTPKGIEAVFLPYALFGVDET</sequence>
<organism evidence="4 5">
    <name type="scientific">Lutimaribacter marinistellae</name>
    <dbReference type="NCBI Taxonomy" id="1820329"/>
    <lineage>
        <taxon>Bacteria</taxon>
        <taxon>Pseudomonadati</taxon>
        <taxon>Pseudomonadota</taxon>
        <taxon>Alphaproteobacteria</taxon>
        <taxon>Rhodobacterales</taxon>
        <taxon>Roseobacteraceae</taxon>
        <taxon>Lutimaribacter</taxon>
    </lineage>
</organism>
<keyword evidence="4" id="KW-0378">Hydrolase</keyword>
<dbReference type="Pfam" id="PF00089">
    <property type="entry name" value="Trypsin"/>
    <property type="match status" value="1"/>
</dbReference>
<dbReference type="SUPFAM" id="SSF50494">
    <property type="entry name" value="Trypsin-like serine proteases"/>
    <property type="match status" value="1"/>
</dbReference>
<dbReference type="InterPro" id="IPR001254">
    <property type="entry name" value="Trypsin_dom"/>
</dbReference>
<dbReference type="GO" id="GO:0016787">
    <property type="term" value="F:hydrolase activity"/>
    <property type="evidence" value="ECO:0007669"/>
    <property type="project" value="UniProtKB-KW"/>
</dbReference>
<dbReference type="EC" id="3.4.21.-" evidence="4"/>
<dbReference type="InterPro" id="IPR009003">
    <property type="entry name" value="Peptidase_S1_PA"/>
</dbReference>
<comment type="caution">
    <text evidence="4">The sequence shown here is derived from an EMBL/GenBank/DDBJ whole genome shotgun (WGS) entry which is preliminary data.</text>
</comment>
<proteinExistence type="predicted"/>
<name>A0ABV7TNQ4_9RHOB</name>
<reference evidence="5" key="1">
    <citation type="journal article" date="2019" name="Int. J. Syst. Evol. Microbiol.">
        <title>The Global Catalogue of Microorganisms (GCM) 10K type strain sequencing project: providing services to taxonomists for standard genome sequencing and annotation.</title>
        <authorList>
            <consortium name="The Broad Institute Genomics Platform"/>
            <consortium name="The Broad Institute Genome Sequencing Center for Infectious Disease"/>
            <person name="Wu L."/>
            <person name="Ma J."/>
        </authorList>
    </citation>
    <scope>NUCLEOTIDE SEQUENCE [LARGE SCALE GENOMIC DNA]</scope>
    <source>
        <strain evidence="5">KCTC 42911</strain>
    </source>
</reference>
<dbReference type="PANTHER" id="PTHR15462:SF8">
    <property type="entry name" value="SERINE PROTEASE"/>
    <property type="match status" value="1"/>
</dbReference>
<feature type="domain" description="Peptidase S1" evidence="3">
    <location>
        <begin position="32"/>
        <end position="253"/>
    </location>
</feature>
<dbReference type="InterPro" id="IPR043504">
    <property type="entry name" value="Peptidase_S1_PA_chymotrypsin"/>
</dbReference>
<evidence type="ECO:0000256" key="2">
    <source>
        <dbReference type="SAM" id="SignalP"/>
    </source>
</evidence>
<gene>
    <name evidence="4" type="ORF">ACFORG_17095</name>
</gene>
<evidence type="ECO:0000313" key="5">
    <source>
        <dbReference type="Proteomes" id="UP001595629"/>
    </source>
</evidence>
<protein>
    <submittedName>
        <fullName evidence="4">Trypsin-like serine peptidase</fullName>
        <ecNumber evidence="4">3.4.21.-</ecNumber>
    </submittedName>
</protein>
<dbReference type="PANTHER" id="PTHR15462">
    <property type="entry name" value="SERINE PROTEASE"/>
    <property type="match status" value="1"/>
</dbReference>
<dbReference type="InterPro" id="IPR050966">
    <property type="entry name" value="Glutamyl_endopeptidase"/>
</dbReference>
<keyword evidence="5" id="KW-1185">Reference proteome</keyword>
<feature type="signal peptide" evidence="2">
    <location>
        <begin position="1"/>
        <end position="19"/>
    </location>
</feature>
<keyword evidence="1 2" id="KW-0732">Signal</keyword>
<dbReference type="Gene3D" id="2.40.10.10">
    <property type="entry name" value="Trypsin-like serine proteases"/>
    <property type="match status" value="2"/>
</dbReference>
<dbReference type="Proteomes" id="UP001595629">
    <property type="component" value="Unassembled WGS sequence"/>
</dbReference>
<feature type="chain" id="PRO_5045376924" evidence="2">
    <location>
        <begin position="20"/>
        <end position="253"/>
    </location>
</feature>
<evidence type="ECO:0000313" key="4">
    <source>
        <dbReference type="EMBL" id="MFC3615475.1"/>
    </source>
</evidence>
<dbReference type="PROSITE" id="PS00134">
    <property type="entry name" value="TRYPSIN_HIS"/>
    <property type="match status" value="1"/>
</dbReference>
<accession>A0ABV7TNQ4</accession>
<dbReference type="RefSeq" id="WP_386736744.1">
    <property type="nucleotide sequence ID" value="NZ_JBHRXI010000017.1"/>
</dbReference>
<dbReference type="SMART" id="SM00020">
    <property type="entry name" value="Tryp_SPc"/>
    <property type="match status" value="1"/>
</dbReference>